<dbReference type="RefSeq" id="WP_196099965.1">
    <property type="nucleotide sequence ID" value="NZ_CP064939.1"/>
</dbReference>
<name>A0A7S9L1R1_9SPHI</name>
<feature type="domain" description="HipA-like C-terminal" evidence="3">
    <location>
        <begin position="65"/>
        <end position="253"/>
    </location>
</feature>
<evidence type="ECO:0000259" key="3">
    <source>
        <dbReference type="Pfam" id="PF07804"/>
    </source>
</evidence>
<proteinExistence type="predicted"/>
<dbReference type="EMBL" id="CP064939">
    <property type="protein sequence ID" value="QPH40511.1"/>
    <property type="molecule type" value="Genomic_DNA"/>
</dbReference>
<organism evidence="4 5">
    <name type="scientific">Pedobacter endophyticus</name>
    <dbReference type="NCBI Taxonomy" id="2789740"/>
    <lineage>
        <taxon>Bacteria</taxon>
        <taxon>Pseudomonadati</taxon>
        <taxon>Bacteroidota</taxon>
        <taxon>Sphingobacteriia</taxon>
        <taxon>Sphingobacteriales</taxon>
        <taxon>Sphingobacteriaceae</taxon>
        <taxon>Pedobacter</taxon>
    </lineage>
</organism>
<evidence type="ECO:0000313" key="5">
    <source>
        <dbReference type="Proteomes" id="UP000594759"/>
    </source>
</evidence>
<dbReference type="Proteomes" id="UP000594759">
    <property type="component" value="Chromosome"/>
</dbReference>
<dbReference type="Gene3D" id="1.10.1070.20">
    <property type="match status" value="1"/>
</dbReference>
<dbReference type="Pfam" id="PF07804">
    <property type="entry name" value="HipA_C"/>
    <property type="match status" value="1"/>
</dbReference>
<reference evidence="4 5" key="1">
    <citation type="submission" date="2020-11" db="EMBL/GenBank/DDBJ databases">
        <title>Pedobacter endophytica, an endophytic bacteria isolated form Carex pumila.</title>
        <authorList>
            <person name="Peng Y."/>
            <person name="Jiang L."/>
            <person name="Lee J."/>
        </authorList>
    </citation>
    <scope>NUCLEOTIDE SEQUENCE [LARGE SCALE GENOMIC DNA]</scope>
    <source>
        <strain evidence="4 5">JBR3-12</strain>
    </source>
</reference>
<protein>
    <submittedName>
        <fullName evidence="4">HipA domain-containing protein</fullName>
    </submittedName>
</protein>
<evidence type="ECO:0000313" key="4">
    <source>
        <dbReference type="EMBL" id="QPH40511.1"/>
    </source>
</evidence>
<dbReference type="InterPro" id="IPR012893">
    <property type="entry name" value="HipA-like_C"/>
</dbReference>
<dbReference type="AlphaFoldDB" id="A0A7S9L1R1"/>
<keyword evidence="2" id="KW-0418">Kinase</keyword>
<dbReference type="KEGG" id="pex:IZT61_04305"/>
<accession>A0A7S9L1R1</accession>
<evidence type="ECO:0000256" key="1">
    <source>
        <dbReference type="ARBA" id="ARBA00022679"/>
    </source>
</evidence>
<keyword evidence="1" id="KW-0808">Transferase</keyword>
<dbReference type="GO" id="GO:0016301">
    <property type="term" value="F:kinase activity"/>
    <property type="evidence" value="ECO:0007669"/>
    <property type="project" value="UniProtKB-KW"/>
</dbReference>
<sequence>MFTSLDKLRKERSMKCSGLLLNEDDIPVIREKDYIVDNRPLDGDAPKQFIRLYTYHPDSGIHRRNTKTWIPYIAKTAEKWYPHESVIEYMINCIGVQLGLEMNEVALYKINGQIRFLSRFFLKNNEALVHGAEISGEYLEDMTFAEEIANDRATSRELFTFQFIEKAMAAKFGSHCNNLIRELVKMITFDAIAGNNDRHFYNWGVITNIKKISEVPRFAPFYDSARGFLWNRRDDFMVNNLRAMNSGGKKIEHYIENACPRISIDGNSEINHFGLISYLKNYKDEFRVIIADMASVDNEKKVIEMLRKNFFGFFISERCELIEYIVQQRFKKVRGI</sequence>
<keyword evidence="5" id="KW-1185">Reference proteome</keyword>
<evidence type="ECO:0000256" key="2">
    <source>
        <dbReference type="ARBA" id="ARBA00022777"/>
    </source>
</evidence>
<gene>
    <name evidence="4" type="ORF">IZT61_04305</name>
</gene>